<dbReference type="GO" id="GO:0004594">
    <property type="term" value="F:pantothenate kinase activity"/>
    <property type="evidence" value="ECO:0007669"/>
    <property type="project" value="TreeGrafter"/>
</dbReference>
<dbReference type="GO" id="GO:0005634">
    <property type="term" value="C:nucleus"/>
    <property type="evidence" value="ECO:0007669"/>
    <property type="project" value="TreeGrafter"/>
</dbReference>
<reference evidence="13" key="1">
    <citation type="submission" date="2020-11" db="EMBL/GenBank/DDBJ databases">
        <authorList>
            <person name="Tran Van P."/>
        </authorList>
    </citation>
    <scope>NUCLEOTIDE SEQUENCE</scope>
</reference>
<evidence type="ECO:0000256" key="1">
    <source>
        <dbReference type="ARBA" id="ARBA00001967"/>
    </source>
</evidence>
<dbReference type="InterPro" id="IPR036075">
    <property type="entry name" value="ARMT-1-like_metal-bd_sf"/>
</dbReference>
<evidence type="ECO:0000313" key="14">
    <source>
        <dbReference type="Proteomes" id="UP000677054"/>
    </source>
</evidence>
<dbReference type="OrthoDB" id="498611at2759"/>
<evidence type="ECO:0000313" key="13">
    <source>
        <dbReference type="EMBL" id="CAD7240271.1"/>
    </source>
</evidence>
<comment type="catalytic activity">
    <reaction evidence="9">
        <text>(R)-4'-phospho-S-sulfopantetheine + H2O = (R)-S-sulfopantetheine + phosphate</text>
        <dbReference type="Rhea" id="RHEA:68340"/>
        <dbReference type="ChEBI" id="CHEBI:15377"/>
        <dbReference type="ChEBI" id="CHEBI:43474"/>
        <dbReference type="ChEBI" id="CHEBI:177302"/>
        <dbReference type="ChEBI" id="CHEBI:177303"/>
    </reaction>
    <physiologicalReaction direction="left-to-right" evidence="9">
        <dbReference type="Rhea" id="RHEA:68341"/>
    </physiologicalReaction>
</comment>
<evidence type="ECO:0000256" key="10">
    <source>
        <dbReference type="ARBA" id="ARBA00032948"/>
    </source>
</evidence>
<dbReference type="PANTHER" id="PTHR12280:SF20">
    <property type="entry name" value="4'-PHOSPHOPANTETHEINE PHOSPHATASE"/>
    <property type="match status" value="1"/>
</dbReference>
<evidence type="ECO:0000256" key="2">
    <source>
        <dbReference type="ARBA" id="ARBA00011388"/>
    </source>
</evidence>
<organism evidence="13">
    <name type="scientific">Darwinula stevensoni</name>
    <dbReference type="NCBI Taxonomy" id="69355"/>
    <lineage>
        <taxon>Eukaryota</taxon>
        <taxon>Metazoa</taxon>
        <taxon>Ecdysozoa</taxon>
        <taxon>Arthropoda</taxon>
        <taxon>Crustacea</taxon>
        <taxon>Oligostraca</taxon>
        <taxon>Ostracoda</taxon>
        <taxon>Podocopa</taxon>
        <taxon>Podocopida</taxon>
        <taxon>Darwinulocopina</taxon>
        <taxon>Darwinuloidea</taxon>
        <taxon>Darwinulidae</taxon>
        <taxon>Darwinula</taxon>
    </lineage>
</organism>
<name>A0A7R9A202_9CRUS</name>
<dbReference type="GO" id="GO:0005829">
    <property type="term" value="C:cytosol"/>
    <property type="evidence" value="ECO:0007669"/>
    <property type="project" value="TreeGrafter"/>
</dbReference>
<comment type="function">
    <text evidence="11">Phosphatase which shows a preference for 4'-phosphopantetheine and its oxidatively damaged forms (sulfonate or S-sulfonate), providing strong indirect evidence that the phosphatase activity pre-empts damage in the coenzyme A (CoA) pathway. Hydrolyzing excess 4'-phosphopantetheine could constitute a directed overflow mechanism to prevent its oxidation to the S-sulfonate, sulfonate, or other forms. Hydrolyzing 4'-phosphopantetheine sulfonate or S-sulfonate would forestall their conversion to inactive forms of CoA and acyl carrier protein. May play a role in the physiological regulation of CoA intracellular levels.</text>
</comment>
<dbReference type="Pfam" id="PF03630">
    <property type="entry name" value="Fumble"/>
    <property type="match status" value="1"/>
</dbReference>
<feature type="domain" description="Damage-control phosphatase ARMT1-like metal-binding" evidence="12">
    <location>
        <begin position="277"/>
        <end position="547"/>
    </location>
</feature>
<accession>A0A7R9A202</accession>
<evidence type="ECO:0000256" key="5">
    <source>
        <dbReference type="ARBA" id="ARBA00022741"/>
    </source>
</evidence>
<keyword evidence="4" id="KW-0533">Nickel</keyword>
<proteinExistence type="predicted"/>
<dbReference type="InterPro" id="IPR002791">
    <property type="entry name" value="ARMT1-like_metal-bd"/>
</dbReference>
<dbReference type="Gene3D" id="3.40.50.10880">
    <property type="entry name" value="Uncharacterised protein PF01937, DUF89, domain 3"/>
    <property type="match status" value="1"/>
</dbReference>
<evidence type="ECO:0000256" key="9">
    <source>
        <dbReference type="ARBA" id="ARBA00029347"/>
    </source>
</evidence>
<keyword evidence="7" id="KW-0173">Coenzyme A biosynthesis</keyword>
<evidence type="ECO:0000256" key="4">
    <source>
        <dbReference type="ARBA" id="ARBA00022596"/>
    </source>
</evidence>
<dbReference type="GO" id="GO:0015937">
    <property type="term" value="P:coenzyme A biosynthetic process"/>
    <property type="evidence" value="ECO:0007669"/>
    <property type="project" value="UniProtKB-KW"/>
</dbReference>
<dbReference type="Pfam" id="PF01937">
    <property type="entry name" value="ARMT1-like_dom"/>
    <property type="match status" value="1"/>
</dbReference>
<evidence type="ECO:0000256" key="7">
    <source>
        <dbReference type="ARBA" id="ARBA00022993"/>
    </source>
</evidence>
<dbReference type="Gene3D" id="3.30.420.40">
    <property type="match status" value="1"/>
</dbReference>
<dbReference type="AlphaFoldDB" id="A0A7R9A202"/>
<keyword evidence="8" id="KW-0944">Nitration</keyword>
<dbReference type="FunFam" id="3.40.50.10880:FF:000001">
    <property type="entry name" value="Pantothenate kinase 4"/>
    <property type="match status" value="1"/>
</dbReference>
<dbReference type="SUPFAM" id="SSF53067">
    <property type="entry name" value="Actin-like ATPase domain"/>
    <property type="match status" value="1"/>
</dbReference>
<evidence type="ECO:0000256" key="11">
    <source>
        <dbReference type="ARBA" id="ARBA00046055"/>
    </source>
</evidence>
<dbReference type="GO" id="GO:0005524">
    <property type="term" value="F:ATP binding"/>
    <property type="evidence" value="ECO:0007669"/>
    <property type="project" value="UniProtKB-KW"/>
</dbReference>
<comment type="cofactor">
    <cofactor evidence="1">
        <name>Ni(2+)</name>
        <dbReference type="ChEBI" id="CHEBI:49786"/>
    </cofactor>
</comment>
<keyword evidence="14" id="KW-1185">Reference proteome</keyword>
<dbReference type="InterPro" id="IPR004567">
    <property type="entry name" value="Type_II_PanK"/>
</dbReference>
<dbReference type="EMBL" id="CAJPEV010000019">
    <property type="protein sequence ID" value="CAG0878879.1"/>
    <property type="molecule type" value="Genomic_DNA"/>
</dbReference>
<dbReference type="Proteomes" id="UP000677054">
    <property type="component" value="Unassembled WGS sequence"/>
</dbReference>
<evidence type="ECO:0000256" key="3">
    <source>
        <dbReference type="ARBA" id="ARBA00019490"/>
    </source>
</evidence>
<keyword evidence="6" id="KW-0067">ATP-binding</keyword>
<protein>
    <recommendedName>
        <fullName evidence="3">4'-phosphopantetheine phosphatase</fullName>
    </recommendedName>
    <alternativeName>
        <fullName evidence="10">Inactive pantothenic acid kinase 4</fullName>
    </alternativeName>
</protein>
<comment type="subunit">
    <text evidence="2">Homodimer. Interacts with PKM.</text>
</comment>
<dbReference type="InterPro" id="IPR043129">
    <property type="entry name" value="ATPase_NBD"/>
</dbReference>
<evidence type="ECO:0000256" key="6">
    <source>
        <dbReference type="ARBA" id="ARBA00022840"/>
    </source>
</evidence>
<dbReference type="EMBL" id="LR899536">
    <property type="protein sequence ID" value="CAD7240271.1"/>
    <property type="molecule type" value="Genomic_DNA"/>
</dbReference>
<dbReference type="PANTHER" id="PTHR12280">
    <property type="entry name" value="PANTOTHENATE KINASE"/>
    <property type="match status" value="1"/>
</dbReference>
<evidence type="ECO:0000259" key="12">
    <source>
        <dbReference type="Pfam" id="PF01937"/>
    </source>
</evidence>
<evidence type="ECO:0000256" key="8">
    <source>
        <dbReference type="ARBA" id="ARBA00023074"/>
    </source>
</evidence>
<dbReference type="SUPFAM" id="SSF111321">
    <property type="entry name" value="AF1104-like"/>
    <property type="match status" value="1"/>
</dbReference>
<sequence length="559" mass="63067">MLTIGMKRKFDELLELAERGDHRHIDMLVRDIYGGDYHTLGLPGDLIASSFGKAAYLSRMSQLYTFETSCVIFVSLMSKVFGIEGKGLEYNEADVARSLLFTISNDIGQISCLYAIQHSLKDVYFGGYFLRGHPLSMHTISYAINYWGKGQVRALFLRHEGYLGAIGAFLKGAHEDPEKYSWSENYAGSSGLRSPIPMQLLNPKYSVSMDQLEMDQFHMQLSFCPLLANPHIYKPDTVDLNQDTQAREYWLQLFEETVDGFIEEAVRSQAETPDSVFLSSSAYGKLTVRSLLDMREHMLNESEFDDPYLLRKQEENEAALKSLASRLKYLDALGYQERQVRLIEGILAGNVFDWGAKEVAACLRQGNFHFDDAHQSLQKRPWLMDDLDVWMRRREEGPSYRCVAVFVDNSGMDIILGVIPFVRDFLSAGSQVLLCANSAPALNDVTYRELKVLMEDVAKVCPVIKDALAQGILSILESGQGSPCLDLSRLSRELCEAMESRGVDLVVLEGMGRAVHTNFHAEFTCDTLHLAVIKNRWLAQRLGGDMYAIICLFRQPTLS</sequence>
<gene>
    <name evidence="13" type="ORF">DSTB1V02_LOCUS299</name>
</gene>
<keyword evidence="5" id="KW-0547">Nucleotide-binding</keyword>